<sequence>MVSRWGVPAMSEVMERAAPRLVRAQPLLRMADVSKRYGDVAALEHVSAEVYPGEVLGIVGESGSGKSTLLRMMNLEELPDEGRYALDLPGVPEDLFAMDGYARRMLRARHIGIVYQNPHLGLLMKNSSSGNVAERLLVAGERRFSVLREKAKQSLDASEFPLERMDAPPIELSGGMQQRVQLAKAIALEPAVLLLDEPTTGLDVSVQALVLDTLKRLQRERRITMVIVSHDLGVIRTMADRVMVMRRGRVVEAGLVDQVFQDPQAAYTQALVHAKL</sequence>
<feature type="domain" description="ABC transporter" evidence="3">
    <location>
        <begin position="28"/>
        <end position="272"/>
    </location>
</feature>
<dbReference type="EMBL" id="CP015093">
    <property type="protein sequence ID" value="APZ53972.1"/>
    <property type="molecule type" value="Genomic_DNA"/>
</dbReference>
<dbReference type="Pfam" id="PF00005">
    <property type="entry name" value="ABC_tran"/>
    <property type="match status" value="1"/>
</dbReference>
<evidence type="ECO:0000259" key="3">
    <source>
        <dbReference type="PROSITE" id="PS50893"/>
    </source>
</evidence>
<accession>A0A1P8UX62</accession>
<evidence type="ECO:0000256" key="2">
    <source>
        <dbReference type="ARBA" id="ARBA00022840"/>
    </source>
</evidence>
<dbReference type="PROSITE" id="PS50893">
    <property type="entry name" value="ABC_TRANSPORTER_2"/>
    <property type="match status" value="1"/>
</dbReference>
<dbReference type="InterPro" id="IPR012700">
    <property type="entry name" value="PhnK"/>
</dbReference>
<dbReference type="AlphaFoldDB" id="A0A1P8UX62"/>
<evidence type="ECO:0000256" key="1">
    <source>
        <dbReference type="ARBA" id="ARBA00022741"/>
    </source>
</evidence>
<proteinExistence type="predicted"/>
<gene>
    <name evidence="4" type="ORF">Ga0080574_TMP3638</name>
</gene>
<keyword evidence="1" id="KW-0547">Nucleotide-binding</keyword>
<dbReference type="GO" id="GO:0019700">
    <property type="term" value="P:organic phosphonate catabolic process"/>
    <property type="evidence" value="ECO:0007669"/>
    <property type="project" value="TreeGrafter"/>
</dbReference>
<keyword evidence="2 4" id="KW-0067">ATP-binding</keyword>
<keyword evidence="5" id="KW-1185">Reference proteome</keyword>
<dbReference type="PROSITE" id="PS00211">
    <property type="entry name" value="ABC_TRANSPORTER_1"/>
    <property type="match status" value="1"/>
</dbReference>
<dbReference type="GO" id="GO:0016887">
    <property type="term" value="F:ATP hydrolysis activity"/>
    <property type="evidence" value="ECO:0007669"/>
    <property type="project" value="InterPro"/>
</dbReference>
<dbReference type="SMART" id="SM00382">
    <property type="entry name" value="AAA"/>
    <property type="match status" value="1"/>
</dbReference>
<dbReference type="InterPro" id="IPR003593">
    <property type="entry name" value="AAA+_ATPase"/>
</dbReference>
<organism evidence="4 5">
    <name type="scientific">Salipiger abyssi</name>
    <dbReference type="NCBI Taxonomy" id="1250539"/>
    <lineage>
        <taxon>Bacteria</taxon>
        <taxon>Pseudomonadati</taxon>
        <taxon>Pseudomonadota</taxon>
        <taxon>Alphaproteobacteria</taxon>
        <taxon>Rhodobacterales</taxon>
        <taxon>Roseobacteraceae</taxon>
        <taxon>Salipiger</taxon>
    </lineage>
</organism>
<dbReference type="CDD" id="cd03257">
    <property type="entry name" value="ABC_NikE_OppD_transporters"/>
    <property type="match status" value="1"/>
</dbReference>
<dbReference type="STRING" id="1250539.Ga0080574_TMP3638"/>
<dbReference type="PIRSF" id="PIRSF037116">
    <property type="entry name" value="CP_lyase_PhnK"/>
    <property type="match status" value="1"/>
</dbReference>
<dbReference type="PANTHER" id="PTHR42764:SF1">
    <property type="entry name" value="PHOSPHONATES UTILIZATION ATP-BINDING PROTEIN PHNK-RELATED"/>
    <property type="match status" value="1"/>
</dbReference>
<dbReference type="Gene3D" id="3.40.50.300">
    <property type="entry name" value="P-loop containing nucleotide triphosphate hydrolases"/>
    <property type="match status" value="1"/>
</dbReference>
<dbReference type="Proteomes" id="UP000187059">
    <property type="component" value="Chromosome"/>
</dbReference>
<protein>
    <submittedName>
        <fullName evidence="4">Putative phosphonate transport system ATP-binding protein</fullName>
    </submittedName>
</protein>
<dbReference type="KEGG" id="paby:Ga0080574_TMP3638"/>
<dbReference type="GO" id="GO:0005524">
    <property type="term" value="F:ATP binding"/>
    <property type="evidence" value="ECO:0007669"/>
    <property type="project" value="UniProtKB-KW"/>
</dbReference>
<reference evidence="4 5" key="1">
    <citation type="submission" date="2016-04" db="EMBL/GenBank/DDBJ databases">
        <title>Deep-sea bacteria in the southern Pacific.</title>
        <authorList>
            <person name="Tang K."/>
        </authorList>
    </citation>
    <scope>NUCLEOTIDE SEQUENCE [LARGE SCALE GENOMIC DNA]</scope>
    <source>
        <strain evidence="4 5">JLT2014</strain>
    </source>
</reference>
<dbReference type="InterPro" id="IPR003439">
    <property type="entry name" value="ABC_transporter-like_ATP-bd"/>
</dbReference>
<evidence type="ECO:0000313" key="4">
    <source>
        <dbReference type="EMBL" id="APZ53972.1"/>
    </source>
</evidence>
<dbReference type="InterPro" id="IPR027417">
    <property type="entry name" value="P-loop_NTPase"/>
</dbReference>
<evidence type="ECO:0000313" key="5">
    <source>
        <dbReference type="Proteomes" id="UP000187059"/>
    </source>
</evidence>
<name>A0A1P8UX62_9RHOB</name>
<dbReference type="InterPro" id="IPR017871">
    <property type="entry name" value="ABC_transporter-like_CS"/>
</dbReference>
<dbReference type="PANTHER" id="PTHR42764">
    <property type="entry name" value="PHOSPHONATES UTILIZATION ATP-BINDING PROTEIN PHNK-RELATED"/>
    <property type="match status" value="1"/>
</dbReference>
<dbReference type="SUPFAM" id="SSF52540">
    <property type="entry name" value="P-loop containing nucleoside triphosphate hydrolases"/>
    <property type="match status" value="1"/>
</dbReference>